<accession>A0A9D2HEE8</accession>
<dbReference type="Pfam" id="PF02321">
    <property type="entry name" value="OEP"/>
    <property type="match status" value="2"/>
</dbReference>
<comment type="similarity">
    <text evidence="1 2">Belongs to the outer membrane factor (OMF) (TC 1.B.17) family.</text>
</comment>
<dbReference type="SUPFAM" id="SSF56954">
    <property type="entry name" value="Outer membrane efflux proteins (OEP)"/>
    <property type="match status" value="1"/>
</dbReference>
<dbReference type="PROSITE" id="PS51257">
    <property type="entry name" value="PROKAR_LIPOPROTEIN"/>
    <property type="match status" value="1"/>
</dbReference>
<evidence type="ECO:0000256" key="1">
    <source>
        <dbReference type="ARBA" id="ARBA00007613"/>
    </source>
</evidence>
<dbReference type="Proteomes" id="UP000824225">
    <property type="component" value="Unassembled WGS sequence"/>
</dbReference>
<evidence type="ECO:0000313" key="3">
    <source>
        <dbReference type="EMBL" id="HJA09583.1"/>
    </source>
</evidence>
<evidence type="ECO:0000313" key="4">
    <source>
        <dbReference type="Proteomes" id="UP000824225"/>
    </source>
</evidence>
<dbReference type="GO" id="GO:0005886">
    <property type="term" value="C:plasma membrane"/>
    <property type="evidence" value="ECO:0007669"/>
    <property type="project" value="UniProtKB-SubCell"/>
</dbReference>
<dbReference type="Gene3D" id="2.20.200.10">
    <property type="entry name" value="Outer membrane efflux proteins (OEP)"/>
    <property type="match status" value="1"/>
</dbReference>
<sequence length="457" mass="49649">MSRAGIVAALLTVVLTAGGCSFAPEYERPVMDLPQAWTDAGEHNLDVQWWRRFNDDTLNALVEEALAHNLDLEQALARVDQARAQLGTARSDLAPAPAASASAAHTLSGSDTRVNEYGASLGVSSWELDLWGKYRNKAASARADLLSTEAARDAVRLSVAGNTAKTYFQLRSAALQEQTAERVLHTREEAHRIYVNRYQQGLIDELSLLRDEAEVETARNTLYTARIARDSAASALAVLVGRSPADIMEGNMSAGDLDAALPTAPVLPAGMPSDLLERRPDIRQAEESLKSANFNIGVAKASYFPSLSLTGLLGLVSPELNNLFSSDGRTWQGQAGLRLPLDPWRTRNTVAGAEALKREAVAAYEQTVQNAFKDMRDALTGQEQYALAVKSQERQVDVLSQAVVHARNRFNNGYSSYLDLLDAERSLFSAELNFIATRAQQLSSIVDVCLAMGGGWE</sequence>
<dbReference type="InterPro" id="IPR003423">
    <property type="entry name" value="OMP_efflux"/>
</dbReference>
<dbReference type="GO" id="GO:0015562">
    <property type="term" value="F:efflux transmembrane transporter activity"/>
    <property type="evidence" value="ECO:0007669"/>
    <property type="project" value="InterPro"/>
</dbReference>
<dbReference type="PANTHER" id="PTHR30203">
    <property type="entry name" value="OUTER MEMBRANE CATION EFFLUX PROTEIN"/>
    <property type="match status" value="1"/>
</dbReference>
<organism evidence="3 4">
    <name type="scientific">Candidatus Mailhella merdigallinarum</name>
    <dbReference type="NCBI Taxonomy" id="2838658"/>
    <lineage>
        <taxon>Bacteria</taxon>
        <taxon>Pseudomonadati</taxon>
        <taxon>Thermodesulfobacteriota</taxon>
        <taxon>Desulfovibrionia</taxon>
        <taxon>Desulfovibrionales</taxon>
        <taxon>Desulfovibrionaceae</taxon>
        <taxon>Mailhella</taxon>
    </lineage>
</organism>
<reference evidence="3" key="2">
    <citation type="submission" date="2021-04" db="EMBL/GenBank/DDBJ databases">
        <authorList>
            <person name="Gilroy R."/>
        </authorList>
    </citation>
    <scope>NUCLEOTIDE SEQUENCE</scope>
    <source>
        <strain evidence="3">CHK186-16707</strain>
    </source>
</reference>
<dbReference type="AlphaFoldDB" id="A0A9D2HEE8"/>
<protein>
    <submittedName>
        <fullName evidence="3">Efflux transporter outer membrane subunit</fullName>
    </submittedName>
</protein>
<comment type="caution">
    <text evidence="3">The sequence shown here is derived from an EMBL/GenBank/DDBJ whole genome shotgun (WGS) entry which is preliminary data.</text>
</comment>
<gene>
    <name evidence="3" type="ORF">H9962_10425</name>
</gene>
<dbReference type="EMBL" id="DXAN01000032">
    <property type="protein sequence ID" value="HJA09583.1"/>
    <property type="molecule type" value="Genomic_DNA"/>
</dbReference>
<dbReference type="InterPro" id="IPR010131">
    <property type="entry name" value="MdtP/NodT-like"/>
</dbReference>
<evidence type="ECO:0000256" key="2">
    <source>
        <dbReference type="RuleBase" id="RU362097"/>
    </source>
</evidence>
<proteinExistence type="inferred from homology"/>
<keyword evidence="2" id="KW-0812">Transmembrane</keyword>
<keyword evidence="2" id="KW-0449">Lipoprotein</keyword>
<keyword evidence="2" id="KW-0564">Palmitate</keyword>
<keyword evidence="2" id="KW-1134">Transmembrane beta strand</keyword>
<dbReference type="Gene3D" id="1.20.1600.10">
    <property type="entry name" value="Outer membrane efflux proteins (OEP)"/>
    <property type="match status" value="1"/>
</dbReference>
<dbReference type="NCBIfam" id="TIGR01845">
    <property type="entry name" value="outer_NodT"/>
    <property type="match status" value="1"/>
</dbReference>
<comment type="subcellular location">
    <subcellularLocation>
        <location evidence="2">Cell membrane</location>
        <topology evidence="2">Lipid-anchor</topology>
    </subcellularLocation>
</comment>
<keyword evidence="2" id="KW-0472">Membrane</keyword>
<name>A0A9D2HEE8_9BACT</name>
<reference evidence="3" key="1">
    <citation type="journal article" date="2021" name="PeerJ">
        <title>Extensive microbial diversity within the chicken gut microbiome revealed by metagenomics and culture.</title>
        <authorList>
            <person name="Gilroy R."/>
            <person name="Ravi A."/>
            <person name="Getino M."/>
            <person name="Pursley I."/>
            <person name="Horton D.L."/>
            <person name="Alikhan N.F."/>
            <person name="Baker D."/>
            <person name="Gharbi K."/>
            <person name="Hall N."/>
            <person name="Watson M."/>
            <person name="Adriaenssens E.M."/>
            <person name="Foster-Nyarko E."/>
            <person name="Jarju S."/>
            <person name="Secka A."/>
            <person name="Antonio M."/>
            <person name="Oren A."/>
            <person name="Chaudhuri R.R."/>
            <person name="La Ragione R."/>
            <person name="Hildebrand F."/>
            <person name="Pallen M.J."/>
        </authorList>
    </citation>
    <scope>NUCLEOTIDE SEQUENCE</scope>
    <source>
        <strain evidence="3">CHK186-16707</strain>
    </source>
</reference>